<proteinExistence type="predicted"/>
<name>A0A147BXC8_IXORI</name>
<feature type="signal peptide" evidence="1">
    <location>
        <begin position="1"/>
        <end position="19"/>
    </location>
</feature>
<organism evidence="2">
    <name type="scientific">Ixodes ricinus</name>
    <name type="common">Common tick</name>
    <name type="synonym">Acarus ricinus</name>
    <dbReference type="NCBI Taxonomy" id="34613"/>
    <lineage>
        <taxon>Eukaryota</taxon>
        <taxon>Metazoa</taxon>
        <taxon>Ecdysozoa</taxon>
        <taxon>Arthropoda</taxon>
        <taxon>Chelicerata</taxon>
        <taxon>Arachnida</taxon>
        <taxon>Acari</taxon>
        <taxon>Parasitiformes</taxon>
        <taxon>Ixodida</taxon>
        <taxon>Ixodoidea</taxon>
        <taxon>Ixodidae</taxon>
        <taxon>Ixodinae</taxon>
        <taxon>Ixodes</taxon>
    </lineage>
</organism>
<reference evidence="2" key="1">
    <citation type="journal article" date="2018" name="PLoS Negl. Trop. Dis.">
        <title>Sialome diversity of ticks revealed by RNAseq of single tick salivary glands.</title>
        <authorList>
            <person name="Perner J."/>
            <person name="Kropackova S."/>
            <person name="Kopacek P."/>
            <person name="Ribeiro J.M."/>
        </authorList>
    </citation>
    <scope>NUCLEOTIDE SEQUENCE</scope>
    <source>
        <strain evidence="2">Siblings of single egg batch collected in Ceske Budejovice</strain>
        <tissue evidence="2">Salivary glands</tissue>
    </source>
</reference>
<feature type="chain" id="PRO_5007543278" evidence="1">
    <location>
        <begin position="20"/>
        <end position="87"/>
    </location>
</feature>
<dbReference type="EMBL" id="GEGO01000389">
    <property type="protein sequence ID" value="JAR95015.1"/>
    <property type="molecule type" value="Transcribed_RNA"/>
</dbReference>
<sequence>MKTFFPFALLLVALVVVSGRTILDEPIEKGDARCSFESAELSCPELPTNYWLFDGKRCIVVFDQTCQRKNIHASKAECERICVDQTR</sequence>
<protein>
    <submittedName>
        <fullName evidence="2">Putative secreted protein</fullName>
    </submittedName>
</protein>
<dbReference type="AlphaFoldDB" id="A0A147BXC8"/>
<accession>A0A147BXC8</accession>
<keyword evidence="1" id="KW-0732">Signal</keyword>
<evidence type="ECO:0000256" key="1">
    <source>
        <dbReference type="SAM" id="SignalP"/>
    </source>
</evidence>
<evidence type="ECO:0000313" key="2">
    <source>
        <dbReference type="EMBL" id="JAR95015.1"/>
    </source>
</evidence>